<dbReference type="Proteomes" id="UP001159405">
    <property type="component" value="Unassembled WGS sequence"/>
</dbReference>
<keyword evidence="10" id="KW-1185">Reference proteome</keyword>
<keyword evidence="2" id="KW-0645">Protease</keyword>
<evidence type="ECO:0000259" key="7">
    <source>
        <dbReference type="SMART" id="SM00645"/>
    </source>
</evidence>
<organism evidence="9 10">
    <name type="scientific">Porites lobata</name>
    <dbReference type="NCBI Taxonomy" id="104759"/>
    <lineage>
        <taxon>Eukaryota</taxon>
        <taxon>Metazoa</taxon>
        <taxon>Cnidaria</taxon>
        <taxon>Anthozoa</taxon>
        <taxon>Hexacorallia</taxon>
        <taxon>Scleractinia</taxon>
        <taxon>Fungiina</taxon>
        <taxon>Poritidae</taxon>
        <taxon>Porites</taxon>
    </lineage>
</organism>
<keyword evidence="4" id="KW-0788">Thiol protease</keyword>
<dbReference type="InterPro" id="IPR038765">
    <property type="entry name" value="Papain-like_cys_pep_sf"/>
</dbReference>
<dbReference type="InterPro" id="IPR013201">
    <property type="entry name" value="Prot_inhib_I29"/>
</dbReference>
<dbReference type="CDD" id="cd02248">
    <property type="entry name" value="Peptidase_C1A"/>
    <property type="match status" value="1"/>
</dbReference>
<dbReference type="InterPro" id="IPR025660">
    <property type="entry name" value="Pept_his_AS"/>
</dbReference>
<dbReference type="InterPro" id="IPR013128">
    <property type="entry name" value="Peptidase_C1A"/>
</dbReference>
<dbReference type="InterPro" id="IPR025661">
    <property type="entry name" value="Pept_asp_AS"/>
</dbReference>
<dbReference type="EMBL" id="CALNXK010000249">
    <property type="protein sequence ID" value="CAH3179076.1"/>
    <property type="molecule type" value="Genomic_DNA"/>
</dbReference>
<accession>A0ABN8RNQ1</accession>
<dbReference type="PROSITE" id="PS00640">
    <property type="entry name" value="THIOL_PROTEASE_ASN"/>
    <property type="match status" value="1"/>
</dbReference>
<feature type="domain" description="Peptidase C1A papain C-terminal" evidence="7">
    <location>
        <begin position="361"/>
        <end position="576"/>
    </location>
</feature>
<evidence type="ECO:0000313" key="10">
    <source>
        <dbReference type="Proteomes" id="UP001159405"/>
    </source>
</evidence>
<comment type="caution">
    <text evidence="9">The sequence shown here is derived from an EMBL/GenBank/DDBJ whole genome shotgun (WGS) entry which is preliminary data.</text>
</comment>
<evidence type="ECO:0008006" key="11">
    <source>
        <dbReference type="Google" id="ProtNLM"/>
    </source>
</evidence>
<dbReference type="InterPro" id="IPR039417">
    <property type="entry name" value="Peptidase_C1A_papain-like"/>
</dbReference>
<dbReference type="SUPFAM" id="SSF54001">
    <property type="entry name" value="Cysteine proteinases"/>
    <property type="match status" value="1"/>
</dbReference>
<dbReference type="SMART" id="SM00848">
    <property type="entry name" value="Inhibitor_I29"/>
    <property type="match status" value="1"/>
</dbReference>
<evidence type="ECO:0000259" key="8">
    <source>
        <dbReference type="SMART" id="SM00848"/>
    </source>
</evidence>
<evidence type="ECO:0000256" key="4">
    <source>
        <dbReference type="ARBA" id="ARBA00022807"/>
    </source>
</evidence>
<evidence type="ECO:0000256" key="2">
    <source>
        <dbReference type="ARBA" id="ARBA00022670"/>
    </source>
</evidence>
<dbReference type="Gene3D" id="3.90.70.10">
    <property type="entry name" value="Cysteine proteinases"/>
    <property type="match status" value="1"/>
</dbReference>
<dbReference type="SMART" id="SM00645">
    <property type="entry name" value="Pept_C1"/>
    <property type="match status" value="1"/>
</dbReference>
<gene>
    <name evidence="9" type="ORF">PLOB_00021234</name>
</gene>
<keyword evidence="3" id="KW-0378">Hydrolase</keyword>
<evidence type="ECO:0000256" key="1">
    <source>
        <dbReference type="ARBA" id="ARBA00008455"/>
    </source>
</evidence>
<evidence type="ECO:0000256" key="5">
    <source>
        <dbReference type="ARBA" id="ARBA00023145"/>
    </source>
</evidence>
<protein>
    <recommendedName>
        <fullName evidence="11">Counting factor associated protein D</fullName>
    </recommendedName>
</protein>
<dbReference type="PRINTS" id="PR00705">
    <property type="entry name" value="PAPAIN"/>
</dbReference>
<comment type="similarity">
    <text evidence="1">Belongs to the peptidase C1 family.</text>
</comment>
<evidence type="ECO:0000313" key="9">
    <source>
        <dbReference type="EMBL" id="CAH3179076.1"/>
    </source>
</evidence>
<dbReference type="PANTHER" id="PTHR12411">
    <property type="entry name" value="CYSTEINE PROTEASE FAMILY C1-RELATED"/>
    <property type="match status" value="1"/>
</dbReference>
<dbReference type="InterPro" id="IPR000668">
    <property type="entry name" value="Peptidase_C1A_C"/>
</dbReference>
<keyword evidence="6" id="KW-1015">Disulfide bond</keyword>
<feature type="domain" description="Cathepsin propeptide inhibitor" evidence="8">
    <location>
        <begin position="271"/>
        <end position="327"/>
    </location>
</feature>
<dbReference type="PROSITE" id="PS00139">
    <property type="entry name" value="THIOL_PROTEASE_CYS"/>
    <property type="match status" value="1"/>
</dbReference>
<keyword evidence="5" id="KW-0865">Zymogen</keyword>
<dbReference type="PROSITE" id="PS00639">
    <property type="entry name" value="THIOL_PROTEASE_HIS"/>
    <property type="match status" value="1"/>
</dbReference>
<dbReference type="Pfam" id="PF00112">
    <property type="entry name" value="Peptidase_C1"/>
    <property type="match status" value="1"/>
</dbReference>
<dbReference type="Pfam" id="PF08246">
    <property type="entry name" value="Inhibitor_I29"/>
    <property type="match status" value="1"/>
</dbReference>
<name>A0ABN8RNQ1_9CNID</name>
<dbReference type="InterPro" id="IPR000169">
    <property type="entry name" value="Pept_cys_AS"/>
</dbReference>
<sequence>MGKGVLIFVLAVLTTALLIGIGVEIQKFSQDSALSLVKHDIVGGYDKLYDEYFPRYYHSSGLLSLPFDDIVEPFEAWFAGERNMSRIDYYYGMDKTIQRGDLGKNGILFKIVPMHYEMKPSNHNVISCWYKPLPKWLPRAGQSVIPTNLSEFKFVSEEMHRGMPCLKYERKIKKFNKSNTYSFYISKIKPHRPLRYEMVGYDDMLTSHYDRYILDYVTFEPWKFNRSLFNLPKNSKCEKKAKKLRSHYLANPMAEYLHFGHHKDRELERSYKEYRTKHAKNYATSREHEQRKHIFKHNLRFIRSKNRENLKYKLAPNNFADMTEEEIDLHRGLLHDKKEKKNPKLSEVLSFNQSLLTSGLVPDELDWRDYGAVTRVHSQGLCGSCWTFSAVGAVEGAHFLKTGELVELSNQQLIDCSWPAGNRGCRGGFQDRTLKWVKRNGVAVRRDYGPYLAQEGFCHCGHSDNCTIAHISGFSSVKKNNSQEMKLALVTHGPIASSVNADTKTFRFYSHGIYDDPKCGKKTNHAILTVGYGSYNKIPYWVIKNSWGHLWGDDGYIKITMKDDRCGLLNGPLLAVRKDWAMTECPLKTLKKVQRQKVKSFSEEELTILPF</sequence>
<proteinExistence type="inferred from homology"/>
<reference evidence="9 10" key="1">
    <citation type="submission" date="2022-05" db="EMBL/GenBank/DDBJ databases">
        <authorList>
            <consortium name="Genoscope - CEA"/>
            <person name="William W."/>
        </authorList>
    </citation>
    <scope>NUCLEOTIDE SEQUENCE [LARGE SCALE GENOMIC DNA]</scope>
</reference>
<evidence type="ECO:0000256" key="6">
    <source>
        <dbReference type="ARBA" id="ARBA00023157"/>
    </source>
</evidence>
<evidence type="ECO:0000256" key="3">
    <source>
        <dbReference type="ARBA" id="ARBA00022801"/>
    </source>
</evidence>